<comment type="caution">
    <text evidence="1">The sequence shown here is derived from an EMBL/GenBank/DDBJ whole genome shotgun (WGS) entry which is preliminary data.</text>
</comment>
<dbReference type="RefSeq" id="WP_337738856.1">
    <property type="nucleotide sequence ID" value="NZ_WISB01000089.1"/>
</dbReference>
<dbReference type="AlphaFoldDB" id="A0A6G1WKJ5"/>
<sequence>MSEFISYLFAILVVGPLQAEISERLQGVPSTEIVQAGRACIAAEAPRLLQRAQEDWGWAAANAAGISVGLVDPASLLAGQNADCDRLVQVLSQGGGANGDDGEA</sequence>
<proteinExistence type="predicted"/>
<evidence type="ECO:0000313" key="1">
    <source>
        <dbReference type="EMBL" id="MQW70145.1"/>
    </source>
</evidence>
<organism evidence="1">
    <name type="scientific">Sinorhizobium medicae</name>
    <dbReference type="NCBI Taxonomy" id="110321"/>
    <lineage>
        <taxon>Bacteria</taxon>
        <taxon>Pseudomonadati</taxon>
        <taxon>Pseudomonadota</taxon>
        <taxon>Alphaproteobacteria</taxon>
        <taxon>Hyphomicrobiales</taxon>
        <taxon>Rhizobiaceae</taxon>
        <taxon>Sinorhizobium/Ensifer group</taxon>
        <taxon>Sinorhizobium</taxon>
    </lineage>
</organism>
<gene>
    <name evidence="1" type="ORF">GHJ91_13535</name>
</gene>
<dbReference type="EMBL" id="WISB01000089">
    <property type="protein sequence ID" value="MQW70145.1"/>
    <property type="molecule type" value="Genomic_DNA"/>
</dbReference>
<name>A0A6G1WKJ5_9HYPH</name>
<protein>
    <submittedName>
        <fullName evidence="1">Uncharacterized protein</fullName>
    </submittedName>
</protein>
<reference evidence="1" key="1">
    <citation type="journal article" date="2013" name="Genome Biol.">
        <title>Comparative genomics of the core and accessory genomes of 48 Sinorhizobium strains comprising five genospecies.</title>
        <authorList>
            <person name="Sugawara M."/>
            <person name="Epstein B."/>
            <person name="Badgley B.D."/>
            <person name="Unno T."/>
            <person name="Xu L."/>
            <person name="Reese J."/>
            <person name="Gyaneshwar P."/>
            <person name="Denny R."/>
            <person name="Mudge J."/>
            <person name="Bharti A.K."/>
            <person name="Farmer A.D."/>
            <person name="May G.D."/>
            <person name="Woodward J.E."/>
            <person name="Medigue C."/>
            <person name="Vallenet D."/>
            <person name="Lajus A."/>
            <person name="Rouy Z."/>
            <person name="Martinez-Vaz B."/>
            <person name="Tiffin P."/>
            <person name="Young N.D."/>
            <person name="Sadowsky M.J."/>
        </authorList>
    </citation>
    <scope>NUCLEOTIDE SEQUENCE</scope>
    <source>
        <strain evidence="1">M1</strain>
    </source>
</reference>
<accession>A0A6G1WKJ5</accession>